<dbReference type="Gene3D" id="2.60.40.10">
    <property type="entry name" value="Immunoglobulins"/>
    <property type="match status" value="1"/>
</dbReference>
<organism evidence="2 3">
    <name type="scientific">candidate division WOR-3 bacterium</name>
    <dbReference type="NCBI Taxonomy" id="2052148"/>
    <lineage>
        <taxon>Bacteria</taxon>
        <taxon>Bacteria division WOR-3</taxon>
    </lineage>
</organism>
<reference evidence="2" key="1">
    <citation type="journal article" date="2020" name="mSystems">
        <title>Genome- and Community-Level Interaction Insights into Carbon Utilization and Element Cycling Functions of Hydrothermarchaeota in Hydrothermal Sediment.</title>
        <authorList>
            <person name="Zhou Z."/>
            <person name="Liu Y."/>
            <person name="Xu W."/>
            <person name="Pan J."/>
            <person name="Luo Z.H."/>
            <person name="Li M."/>
        </authorList>
    </citation>
    <scope>NUCLEOTIDE SEQUENCE</scope>
    <source>
        <strain evidence="2">HyVt-388</strain>
    </source>
</reference>
<comment type="caution">
    <text evidence="2">The sequence shown here is derived from an EMBL/GenBank/DDBJ whole genome shotgun (WGS) entry which is preliminary data.</text>
</comment>
<dbReference type="InterPro" id="IPR026444">
    <property type="entry name" value="Secre_tail"/>
</dbReference>
<feature type="domain" description="Secretion system C-terminal sorting" evidence="1">
    <location>
        <begin position="851"/>
        <end position="916"/>
    </location>
</feature>
<dbReference type="InterPro" id="IPR013783">
    <property type="entry name" value="Ig-like_fold"/>
</dbReference>
<dbReference type="InterPro" id="IPR036116">
    <property type="entry name" value="FN3_sf"/>
</dbReference>
<dbReference type="AlphaFoldDB" id="A0A9C9ELW1"/>
<name>A0A9C9ELW1_UNCW3</name>
<evidence type="ECO:0000313" key="2">
    <source>
        <dbReference type="EMBL" id="HEC78543.1"/>
    </source>
</evidence>
<protein>
    <submittedName>
        <fullName evidence="2">T9SS type A sorting domain-containing protein</fullName>
    </submittedName>
</protein>
<proteinExistence type="predicted"/>
<dbReference type="Proteomes" id="UP000885826">
    <property type="component" value="Unassembled WGS sequence"/>
</dbReference>
<gene>
    <name evidence="2" type="ORF">ENI34_05290</name>
</gene>
<evidence type="ECO:0000259" key="1">
    <source>
        <dbReference type="Pfam" id="PF18962"/>
    </source>
</evidence>
<sequence>MYKSNKKYLNILVLLLLIVGFRFAFSQNSAGRQSQMTIMDGYGLEIEVEMTPDKPKLGDEVELRCTMLIPYRDIPRSKIVYTFYHGAQLTSGQQETVFSPLKKGMSAQATIRFKVVSRLLQMKVITKVEVSDGHGGKTWKAERGKMIDMVILAEDDTISYEKFGHDLDLWSRIGPEYCYDIEAGTRMKSLGRSYDDEARKIRNEIEKLKNLDPTLSDWEALELMHDVIYNMIWRYGIHDRKKSISILIEARQLMKEKGISKWEAVEDVIKKSEGFKNFFRNDGGSNNINSNTNFNHIPDQRADITISGTIVYKKHLYDRIDGLDTATINMPLRNVKVWIRGYWDGSGGSHYYGPDITNDDGEYSITVQGVNTPGYFIPLVWLRGPNTPPGAQDFDRIKLYSDSLKFSFIPASEDSQNWRFRGKIESLLVSTNIGTLCCGEYLTDGQLWPDNQWPRSGAANIYDNLLSAYRFLRDSSYTNGDTLYRVVAKWEPDYEHPTQIAMGYGQTVDTIYICGDTVGDYSSWHDEWDDWSSLHEYGHHVMVKCAPPFPPCSTGNHYWYLEYPNPGDKGLAYAEGWANFFAASVFDSACQINTKKGIGRTTANDTTYYHDIENPWHGSHFDTTEFEGGQWCEGAVAGVLWDIYDSNNENPYPYYPSGGFTDTTSDLMTQMYRQVWNVLDDYEPSDTTSCQTFFDFRSGWYFYGYLHGDTLNQITYHHYIADSVPAKPTGLFDSLINYYDVYLRWNNNDEADLDGYRIIRRGKQVLGMTDWNDWAFIGDNTDSNDTTFIDTTVLCMWYYQYKVTAYDTMGCESEPSDSVQISIPQKEEHKSPMCVEVPIISCIRNLNLSVPAGSKEIAISIYDCCGRSVSKYKIRVRKEDDCKIELHNVNDQLPSGVYFVHLKTDKKQSMMEKIIIVR</sequence>
<dbReference type="SUPFAM" id="SSF49265">
    <property type="entry name" value="Fibronectin type III"/>
    <property type="match status" value="1"/>
</dbReference>
<evidence type="ECO:0000313" key="3">
    <source>
        <dbReference type="Proteomes" id="UP000885826"/>
    </source>
</evidence>
<accession>A0A9C9ELW1</accession>
<dbReference type="EMBL" id="DRIG01000058">
    <property type="protein sequence ID" value="HEC78543.1"/>
    <property type="molecule type" value="Genomic_DNA"/>
</dbReference>
<dbReference type="Pfam" id="PF18962">
    <property type="entry name" value="Por_Secre_tail"/>
    <property type="match status" value="1"/>
</dbReference>